<evidence type="ECO:0000256" key="7">
    <source>
        <dbReference type="ARBA" id="ARBA00023065"/>
    </source>
</evidence>
<keyword evidence="6" id="KW-0732">Signal</keyword>
<proteinExistence type="predicted"/>
<dbReference type="InterPro" id="IPR033900">
    <property type="entry name" value="Gram_neg_porin_domain"/>
</dbReference>
<dbReference type="InterPro" id="IPR002299">
    <property type="entry name" value="Porin_Neis"/>
</dbReference>
<evidence type="ECO:0000256" key="4">
    <source>
        <dbReference type="ARBA" id="ARBA00022452"/>
    </source>
</evidence>
<organism evidence="12">
    <name type="scientific">hydrothermal vent metagenome</name>
    <dbReference type="NCBI Taxonomy" id="652676"/>
    <lineage>
        <taxon>unclassified sequences</taxon>
        <taxon>metagenomes</taxon>
        <taxon>ecological metagenomes</taxon>
    </lineage>
</organism>
<dbReference type="Gene3D" id="2.40.160.10">
    <property type="entry name" value="Porin"/>
    <property type="match status" value="1"/>
</dbReference>
<dbReference type="PRINTS" id="PR00184">
    <property type="entry name" value="NEISSPPORIN"/>
</dbReference>
<comment type="subcellular location">
    <subcellularLocation>
        <location evidence="1">Membrane</location>
        <topology evidence="1">Multi-pass membrane protein</topology>
    </subcellularLocation>
</comment>
<accession>A0A3B0XDR4</accession>
<keyword evidence="8" id="KW-0626">Porin</keyword>
<dbReference type="EMBL" id="UOFH01000102">
    <property type="protein sequence ID" value="VAW59729.1"/>
    <property type="molecule type" value="Genomic_DNA"/>
</dbReference>
<keyword evidence="4" id="KW-1134">Transmembrane beta strand</keyword>
<protein>
    <recommendedName>
        <fullName evidence="11">Porin domain-containing protein</fullName>
    </recommendedName>
</protein>
<evidence type="ECO:0000259" key="11">
    <source>
        <dbReference type="Pfam" id="PF13609"/>
    </source>
</evidence>
<keyword evidence="3" id="KW-0813">Transport</keyword>
<keyword evidence="9" id="KW-0472">Membrane</keyword>
<dbReference type="GO" id="GO:0006811">
    <property type="term" value="P:monoatomic ion transport"/>
    <property type="evidence" value="ECO:0007669"/>
    <property type="project" value="UniProtKB-KW"/>
</dbReference>
<sequence>MKKRFLVAAMAATLVSPLAAQADATVYGNVHLSIDSPSFEDSTKNDNLDMNSNTSAIGVKGKEDLGGGMSAIFKVEFQVDPSERNSGGALTDRDQWVGLKGSMGTVKFGTMSNNYKQMGGKIDPMYRTRLEGRGFMDTQSSLHSGAGENGGRSTNTLQYSSPKMGGMQMVFNYTIAGQDDETLGLGFRYKSKTILAYVDYLDVQRQASSAVAADVITDSAGDTFTVAPAEAAVTAASEAVFKVGGSVKMGPVTLGLQWEFVDQDMNGIKGIVPSDSSGKANDVIFTSLNWKVGSGNIAFTAGDNGTDDIGYAIMYNHKLSKRTNTYVGYGDNASNKADDQQDFTLGIRHKF</sequence>
<dbReference type="PANTHER" id="PTHR34501:SF9">
    <property type="entry name" value="MAJOR OUTER MEMBRANE PROTEIN P.IA"/>
    <property type="match status" value="1"/>
</dbReference>
<dbReference type="SUPFAM" id="SSF56935">
    <property type="entry name" value="Porins"/>
    <property type="match status" value="1"/>
</dbReference>
<comment type="subunit">
    <text evidence="2">Homotrimer.</text>
</comment>
<keyword evidence="10" id="KW-0998">Cell outer membrane</keyword>
<reference evidence="12" key="1">
    <citation type="submission" date="2018-06" db="EMBL/GenBank/DDBJ databases">
        <authorList>
            <person name="Zhirakovskaya E."/>
        </authorList>
    </citation>
    <scope>NUCLEOTIDE SEQUENCE</scope>
</reference>
<evidence type="ECO:0000256" key="8">
    <source>
        <dbReference type="ARBA" id="ARBA00023114"/>
    </source>
</evidence>
<dbReference type="GO" id="GO:0046930">
    <property type="term" value="C:pore complex"/>
    <property type="evidence" value="ECO:0007669"/>
    <property type="project" value="UniProtKB-KW"/>
</dbReference>
<keyword evidence="5" id="KW-0812">Transmembrane</keyword>
<gene>
    <name evidence="12" type="ORF">MNBD_GAMMA08-2077</name>
</gene>
<name>A0A3B0XDR4_9ZZZZ</name>
<evidence type="ECO:0000256" key="1">
    <source>
        <dbReference type="ARBA" id="ARBA00004141"/>
    </source>
</evidence>
<dbReference type="CDD" id="cd00342">
    <property type="entry name" value="gram_neg_porins"/>
    <property type="match status" value="1"/>
</dbReference>
<evidence type="ECO:0000256" key="6">
    <source>
        <dbReference type="ARBA" id="ARBA00022729"/>
    </source>
</evidence>
<evidence type="ECO:0000256" key="9">
    <source>
        <dbReference type="ARBA" id="ARBA00023136"/>
    </source>
</evidence>
<dbReference type="InterPro" id="IPR023614">
    <property type="entry name" value="Porin_dom_sf"/>
</dbReference>
<dbReference type="PANTHER" id="PTHR34501">
    <property type="entry name" value="PROTEIN YDDL-RELATED"/>
    <property type="match status" value="1"/>
</dbReference>
<dbReference type="InterPro" id="IPR050298">
    <property type="entry name" value="Gram-neg_bact_OMP"/>
</dbReference>
<dbReference type="AlphaFoldDB" id="A0A3B0XDR4"/>
<feature type="domain" description="Porin" evidence="11">
    <location>
        <begin position="9"/>
        <end position="333"/>
    </location>
</feature>
<dbReference type="Pfam" id="PF13609">
    <property type="entry name" value="Porin_4"/>
    <property type="match status" value="1"/>
</dbReference>
<evidence type="ECO:0000256" key="2">
    <source>
        <dbReference type="ARBA" id="ARBA00011233"/>
    </source>
</evidence>
<evidence type="ECO:0000313" key="12">
    <source>
        <dbReference type="EMBL" id="VAW59729.1"/>
    </source>
</evidence>
<evidence type="ECO:0000256" key="10">
    <source>
        <dbReference type="ARBA" id="ARBA00023237"/>
    </source>
</evidence>
<evidence type="ECO:0000256" key="5">
    <source>
        <dbReference type="ARBA" id="ARBA00022692"/>
    </source>
</evidence>
<keyword evidence="7" id="KW-0406">Ion transport</keyword>
<dbReference type="GO" id="GO:0015288">
    <property type="term" value="F:porin activity"/>
    <property type="evidence" value="ECO:0007669"/>
    <property type="project" value="UniProtKB-KW"/>
</dbReference>
<evidence type="ECO:0000256" key="3">
    <source>
        <dbReference type="ARBA" id="ARBA00022448"/>
    </source>
</evidence>